<feature type="domain" description="FHA" evidence="6">
    <location>
        <begin position="121"/>
        <end position="169"/>
    </location>
</feature>
<dbReference type="RefSeq" id="WP_160878824.1">
    <property type="nucleotide sequence ID" value="NZ_WUEK01000009.1"/>
</dbReference>
<keyword evidence="3 4" id="KW-0067">ATP-binding</keyword>
<protein>
    <submittedName>
        <fullName evidence="8">FHA domain-containing protein</fullName>
    </submittedName>
</protein>
<evidence type="ECO:0000256" key="4">
    <source>
        <dbReference type="PROSITE-ProRule" id="PRU00289"/>
    </source>
</evidence>
<accession>A0A6L7F0Y8</accession>
<feature type="binding site" evidence="4">
    <location>
        <begin position="1043"/>
        <end position="1050"/>
    </location>
    <ligand>
        <name>ATP</name>
        <dbReference type="ChEBI" id="CHEBI:30616"/>
    </ligand>
</feature>
<keyword evidence="1" id="KW-0597">Phosphoprotein</keyword>
<dbReference type="Gene3D" id="3.40.50.300">
    <property type="entry name" value="P-loop containing nucleotide triphosphate hydrolases"/>
    <property type="match status" value="4"/>
</dbReference>
<feature type="region of interest" description="Disordered" evidence="5">
    <location>
        <begin position="501"/>
        <end position="529"/>
    </location>
</feature>
<dbReference type="CDD" id="cd00060">
    <property type="entry name" value="FHA"/>
    <property type="match status" value="1"/>
</dbReference>
<dbReference type="Proteomes" id="UP000473325">
    <property type="component" value="Unassembled WGS sequence"/>
</dbReference>
<dbReference type="CDD" id="cd01127">
    <property type="entry name" value="TrwB_TraG_TraD_VirD4"/>
    <property type="match status" value="1"/>
</dbReference>
<dbReference type="PROSITE" id="PS50006">
    <property type="entry name" value="FHA_DOMAIN"/>
    <property type="match status" value="1"/>
</dbReference>
<proteinExistence type="predicted"/>
<dbReference type="Gene3D" id="2.60.200.20">
    <property type="match status" value="1"/>
</dbReference>
<dbReference type="SMART" id="SM00382">
    <property type="entry name" value="AAA"/>
    <property type="match status" value="3"/>
</dbReference>
<dbReference type="InterPro" id="IPR003593">
    <property type="entry name" value="AAA+_ATPase"/>
</dbReference>
<feature type="binding site" evidence="4">
    <location>
        <begin position="719"/>
        <end position="726"/>
    </location>
    <ligand>
        <name>ATP</name>
        <dbReference type="ChEBI" id="CHEBI:30616"/>
    </ligand>
</feature>
<evidence type="ECO:0000313" key="8">
    <source>
        <dbReference type="EMBL" id="MXG90895.1"/>
    </source>
</evidence>
<comment type="caution">
    <text evidence="8">The sequence shown here is derived from an EMBL/GenBank/DDBJ whole genome shotgun (WGS) entry which is preliminary data.</text>
</comment>
<dbReference type="PROSITE" id="PS50901">
    <property type="entry name" value="FTSK"/>
    <property type="match status" value="2"/>
</dbReference>
<evidence type="ECO:0000256" key="1">
    <source>
        <dbReference type="ARBA" id="ARBA00022553"/>
    </source>
</evidence>
<evidence type="ECO:0000259" key="7">
    <source>
        <dbReference type="PROSITE" id="PS50901"/>
    </source>
</evidence>
<feature type="domain" description="FtsK" evidence="7">
    <location>
        <begin position="1026"/>
        <end position="1217"/>
    </location>
</feature>
<dbReference type="InterPro" id="IPR000253">
    <property type="entry name" value="FHA_dom"/>
</dbReference>
<dbReference type="PANTHER" id="PTHR22683:SF1">
    <property type="entry name" value="TYPE VII SECRETION SYSTEM PROTEIN ESSC"/>
    <property type="match status" value="1"/>
</dbReference>
<reference evidence="8 9" key="1">
    <citation type="submission" date="2019-12" db="EMBL/GenBank/DDBJ databases">
        <authorList>
            <person name="Kun Z."/>
        </authorList>
    </citation>
    <scope>NUCLEOTIDE SEQUENCE [LARGE SCALE GENOMIC DNA]</scope>
    <source>
        <strain evidence="8 9">YIM 123512</strain>
    </source>
</reference>
<evidence type="ECO:0000313" key="9">
    <source>
        <dbReference type="Proteomes" id="UP000473325"/>
    </source>
</evidence>
<evidence type="ECO:0000256" key="3">
    <source>
        <dbReference type="ARBA" id="ARBA00022840"/>
    </source>
</evidence>
<dbReference type="InterPro" id="IPR032030">
    <property type="entry name" value="YscD_cytoplasmic_dom"/>
</dbReference>
<dbReference type="SUPFAM" id="SSF49879">
    <property type="entry name" value="SMAD/FHA domain"/>
    <property type="match status" value="1"/>
</dbReference>
<dbReference type="InterPro" id="IPR050206">
    <property type="entry name" value="FtsK/SpoIIIE/SftA"/>
</dbReference>
<evidence type="ECO:0000256" key="2">
    <source>
        <dbReference type="ARBA" id="ARBA00022741"/>
    </source>
</evidence>
<dbReference type="EMBL" id="WUEK01000009">
    <property type="protein sequence ID" value="MXG90895.1"/>
    <property type="molecule type" value="Genomic_DNA"/>
</dbReference>
<sequence>MKLKIAYERSDGTTADIAVTADATSTVGEIANALWAADPVTRGREVPRDGLTLAVGPPASHDRVVLPPERAVGESRVASGFAARAVKAGHDAVADAGHVAVVRIVAGPERGREFRLSPGSSTVGRDPGCAVVLVDPYVSGTHARIDVAETIEVVDLDSANGLEADGETVTRWVAQPGHTVVIGDTELAIEPLNRSISVEAAVGGFQNAAVPFNRSPRVEARFPFRELARPQVPTESDTPPFPWLLMLAPIAMGGAMYAATRNPLSLMFVALSPMMMIANFVMSRQRSARKQESEIGRFEAHLSRLAEQLGGLRAAEQPARLAEAPSVLAVYEQVLVRGPLTWTRRPEHWSFLHLRLGLATLPSRTTVAEREGPVDGLIDHADRLETVVAEHATVVGVPVVESLEAAGALGLVGHGDHVGDLLRAVVVQLSGLHSPAELILAAVAPATRSDDLDWLKWLPHTSSPHSPLTRSHLADSAAAGDSLVAELDELIDHRLGQRGAAQQSRGAMAEDLAAGNSGGRVGSTGSERPVPVTPSVVVVVQEGTHVDRARLVRVAERGADVGVHLIWVADTVGELPAVCRSYVDVSGGPSAASVHHVRLGSSVFDVTVEGVSAAHALEFSRRMAAMVDAGALVEDATDLPRNVPVLSLLGEALASRPEAVLDRWDQNDSIVSRASGGARRQAVAKKDKKPTLRALVGKVGADSLHLDLRSHGPHALVAGTTGSGKSEFLQAWVLGMAAEYSPDRVTMLFVDYKGGAAFAECVDLPHCVGLVTDLSPHLVQRSLTSLAAEVHHREVLFNQKKAKDLIELERRGDPDCPPALVLVIDEFAALAAEVPAFVDGVVDIAQRGRSLGIHLVMATQRPAGVIRDNIRANTNLRIALRMADETDSQDVLGSPVAAHLDPDAPGRALAKTGPGRLVPFQSAYAGGWSDADASTSSIAIHELRFGTETPWRPAAVATEVELEAGPTDLQRLVGTISVAAREGALRVPRRPWLPELSKVYDLKLLNPRSDDRLVIGVADLPDQQRQDAVHFVPDVDGNLAVFGTSGSGKSVLLRTLAAAAGVTPRGGPVEVYGLDFGSGGLRMLEQLPHVGAVVNGDQTDRVSRLFRRLKAVADRRAGTFTAAEAGTIGDYRRAAGEPDEPRILLLIDNFPAFRNDYDGVIGRSHNYAAFQQLLSEGRKLGIHVILTADRPASVPGSVSSSVPRRVVLRMADESSYAALDVPRDVLSSSSPPGRGLLDDREVQVAVLGGAADVADQASALRRLGESIARTGRRPALPVGSLPTEVKLVDLPTQVDGRPLLGVSDEDLEPMGFDPQGVLLVTGGPGSGRSMALSGLVQSLRRCDPGIETWYVGGSRSALGAREDWTGTARTLEEVQELVPSLIEHLGRSGEPRSAVIVEGLSDFQVPKVAELLVELVRTVKRSDHLFIGEAENSQFGGFGASLLTEVRGSRRGLLLQPEPADGDLLRVQLPRASRNEFPPGRGYYVSGGKVVRVQLPLV</sequence>
<gene>
    <name evidence="8" type="ORF">GRQ65_15205</name>
</gene>
<dbReference type="InterPro" id="IPR008984">
    <property type="entry name" value="SMAD_FHA_dom_sf"/>
</dbReference>
<dbReference type="Pfam" id="PF16697">
    <property type="entry name" value="Yop-YscD_cpl"/>
    <property type="match status" value="1"/>
</dbReference>
<keyword evidence="2 4" id="KW-0547">Nucleotide-binding</keyword>
<keyword evidence="9" id="KW-1185">Reference proteome</keyword>
<evidence type="ECO:0000256" key="5">
    <source>
        <dbReference type="SAM" id="MobiDB-lite"/>
    </source>
</evidence>
<name>A0A6L7F0Y8_9ACTN</name>
<organism evidence="8 9">
    <name type="scientific">Nocardioides flavescens</name>
    <dbReference type="NCBI Taxonomy" id="2691959"/>
    <lineage>
        <taxon>Bacteria</taxon>
        <taxon>Bacillati</taxon>
        <taxon>Actinomycetota</taxon>
        <taxon>Actinomycetes</taxon>
        <taxon>Propionibacteriales</taxon>
        <taxon>Nocardioidaceae</taxon>
        <taxon>Nocardioides</taxon>
    </lineage>
</organism>
<dbReference type="GO" id="GO:0005524">
    <property type="term" value="F:ATP binding"/>
    <property type="evidence" value="ECO:0007669"/>
    <property type="project" value="UniProtKB-UniRule"/>
</dbReference>
<dbReference type="InterPro" id="IPR002543">
    <property type="entry name" value="FtsK_dom"/>
</dbReference>
<dbReference type="SUPFAM" id="SSF52540">
    <property type="entry name" value="P-loop containing nucleoside triphosphate hydrolases"/>
    <property type="match status" value="3"/>
</dbReference>
<dbReference type="GO" id="GO:0003677">
    <property type="term" value="F:DNA binding"/>
    <property type="evidence" value="ECO:0007669"/>
    <property type="project" value="InterPro"/>
</dbReference>
<dbReference type="Pfam" id="PF01580">
    <property type="entry name" value="FtsK_SpoIIIE"/>
    <property type="match status" value="2"/>
</dbReference>
<feature type="domain" description="FtsK" evidence="7">
    <location>
        <begin position="701"/>
        <end position="889"/>
    </location>
</feature>
<dbReference type="InterPro" id="IPR027417">
    <property type="entry name" value="P-loop_NTPase"/>
</dbReference>
<evidence type="ECO:0000259" key="6">
    <source>
        <dbReference type="PROSITE" id="PS50006"/>
    </source>
</evidence>
<dbReference type="PANTHER" id="PTHR22683">
    <property type="entry name" value="SPORULATION PROTEIN RELATED"/>
    <property type="match status" value="1"/>
</dbReference>